<proteinExistence type="predicted"/>
<sequence>MAVLIGEKSGRAVRLTGSADAVLLGRTGKLRVAAFATGRLQLEIGATILRAAALRDGDTQAAFGLTTTGDREAHVQLRLGDKPQRIEAPGGIGLIIEKTPDGPPDLQVEAGRGVIRTFNVSAILRHCAIRLPLEKTRNGSVPQAYADLGRLDFWPTRLVFGLGAPKADGAISLVELGQGGTPPISLSLDDARLTVRRERDLLSLVFGFQHVTLVAGSGAPVLRLLPPETETLVAARPGRPPLDVRAAGTVARQPLLRVEFPPQHVLEHAFARRRPPIPTPDKSLDEDKRRDRARDTAQRATVFDEIKGPDGATFASFVQRYRDILKTYLPGITDAHPDHFWFDEDLAFTPQARQAARDATMAMERDPTPPLHRIPLGLGRIIVTDLIAAHPFPESGTEEDKRAWALALLQNLLLEAERRDDDHSIIQRAWRATQALGPRQFYDKGAWGTAQPGEPVAPWEGEFNDPGIITALREMWKLVPDFAPASAKGAVEQALRVAYTEPFPWAAGGCVDPTHWGRPVEARAAGVTHLVFEWGHTKSKPAARDELPYALSTLLEWKSLPLRVSRRAERFEPKTPGELRDALGRQGIRPGTNAQERLRQVVEASKTDHDLKDDAARREEEARIALRRQAAEAAKTERERNDETARLEDEARFAFRTRIALPARLHLSPAGDARFHPAPDPPSSPSDPAPLWRAELRETEGRMHTLRALGSPDFVPEALGLGENLPLRGTGNSWINPPVGSGQDPVTWFRGALDAFDRHQIVGLSGVHGLPVLPRRGPDGKLHVSQLAPPDGYALVDIADGKDQALYVPQTLPTRLMTLSAMGGTLDLDARFTPPAALRRPDSTNLFAAFAVERWRSRIVLGRDVVTEVLYKGFLYPLGHRATLVKVTERRFEPAPPGVCGGPVAFLTQRLFIQVASPIKTYGAIAQPFAGRGWPATSVEIMTRQTPDLIEPFLPRRIVTEPKFQEQLRGTLLRKDGVGLIFWPRTAPGRENDVRFRLRVDGAADVVDLPLLFVDNQAAHEPDEMRWLQDYYTSTVKVDDTRRRLQHHGAKRRYAPERQPGDTSYETREWLLRADSREELPEHDRPVILPSNAEEEVRTRPSFSMDSTLESDDQPPFYPRLQQAYIRPGPASRFSGRDIGELTVTYTHRYLQQGLRPTEDDARKGDGVDQDTFLRVLAPDDAKLEFGDGGDRGGAVGRPEQPIRGLARIGPVGGTAKQASFGLSPDFFADDAKLLGLLTFKELLNGVQGAAAPLLKEVVEFTSDPTIIKIVEELGAALDGLHRPFEHNPVLAEVYPEFAKALRHARDDVRGIVNDPDAAVTLYPAAVASLRTLAEEVERVASAPLAPLAQFSRRELEKLREGLTDRLRTLGQNLLALPELMQAVQDAVRAAEGFIQPVNEAWLIARYVGAEVERALLNGVALRIGQALTEAFQTVASRRLPDTLAEFRAAVATEASTRLMALAEQQGGPVEVVLGKLADQAPASIRNAHLPEAFVDLYAAGVAASRFNLAAVAHALTARAITVLRPWAEGGAADLCEKATAALDPLRPILVRGELAGLIPCGPQPDANACAVPGGAGWCARLWVAICDLGGEVPARTNDLLNGLAELDGAGRALLATAPLPGPSCDARAAVREWQRLTSAWAAVAGAAERWLDTLTTRARALIAAGDTALTNRIRARLDELAAIARELLQVLAPPKTLLAPAQRALEAALGEDAAKEVIVPLEQALDQLDAALVALPASPADAAAALGAAGKEFKKLPASLKGITETLLGRLFLARIAPMAKDVLDHAARRMLGGVAEAYGPFIDARDTAADELTLFEARLGYTGPPRLACAVFIGLAPGQACARGTTDEVVAERARWTAAAASASPNPAVTALRLLQDWQERKTAPQQLLDAILSNLAAAVAAQLVQMLDLGDIRQKIEDVVAQLVPTSISRTYDYKLPLRTRYPLGPIVFKPYAPPPPGAPPGTPEAPALTLSAKARISVSHNLQQDSLPPPNVQLGIRATLSSFDLVVLEMLTLKFKEFTFTAGTGQSSRFDAPFDRVVLDGPLVFLAALAAYLGYKNGGGGAGQSKPNGPYVEPRPTGAGLRAGFRLAIPGFNIGTLGFANVSFNGHFELPFDKGEGIARLALSSRRAPFVISCAPYGGAGFVYAEADAKGTRRLDISLEFGGAATINFGPLEGVGRIMAGLYLTQGNRDEPIRLFGTFTAAFVGTVAGFGVTSGFYLRMFYDSGQMAGEATLSYSFSIGIADIKISFPVWRSEGGHLGGGSGEPPARVTTTSAANGVPSVIPVALTAPVAAVASVPAGIGRTNVPSPLEDWSAHRRLYDTGLRLPPRRVDS</sequence>
<feature type="compositionally biased region" description="Basic and acidic residues" evidence="2">
    <location>
        <begin position="1054"/>
        <end position="1067"/>
    </location>
</feature>
<evidence type="ECO:0000313" key="4">
    <source>
        <dbReference type="EMBL" id="MXP65634.1"/>
    </source>
</evidence>
<accession>A0A845BHU1</accession>
<gene>
    <name evidence="4" type="ORF">E0493_19990</name>
</gene>
<feature type="region of interest" description="Disordered" evidence="2">
    <location>
        <begin position="1081"/>
        <end position="1117"/>
    </location>
</feature>
<name>A0A845BHU1_9PROT</name>
<organism evidence="4 5">
    <name type="scientific">Teichococcus coralli</name>
    <dbReference type="NCBI Taxonomy" id="2545983"/>
    <lineage>
        <taxon>Bacteria</taxon>
        <taxon>Pseudomonadati</taxon>
        <taxon>Pseudomonadota</taxon>
        <taxon>Alphaproteobacteria</taxon>
        <taxon>Acetobacterales</taxon>
        <taxon>Roseomonadaceae</taxon>
        <taxon>Roseomonas</taxon>
    </lineage>
</organism>
<protein>
    <submittedName>
        <fullName evidence="4">Uncharacterized protein</fullName>
    </submittedName>
</protein>
<keyword evidence="3" id="KW-0812">Transmembrane</keyword>
<feature type="coiled-coil region" evidence="1">
    <location>
        <begin position="619"/>
        <end position="646"/>
    </location>
</feature>
<evidence type="ECO:0000313" key="5">
    <source>
        <dbReference type="Proteomes" id="UP000460715"/>
    </source>
</evidence>
<feature type="compositionally biased region" description="Basic residues" evidence="2">
    <location>
        <begin position="1044"/>
        <end position="1053"/>
    </location>
</feature>
<dbReference type="OrthoDB" id="516973at2"/>
<dbReference type="RefSeq" id="WP_160939040.1">
    <property type="nucleotide sequence ID" value="NZ_SNVJ01000024.1"/>
</dbReference>
<evidence type="ECO:0000256" key="1">
    <source>
        <dbReference type="SAM" id="Coils"/>
    </source>
</evidence>
<feature type="compositionally biased region" description="Pro residues" evidence="2">
    <location>
        <begin position="678"/>
        <end position="688"/>
    </location>
</feature>
<feature type="compositionally biased region" description="Basic and acidic residues" evidence="2">
    <location>
        <begin position="571"/>
        <end position="583"/>
    </location>
</feature>
<keyword evidence="5" id="KW-1185">Reference proteome</keyword>
<feature type="region of interest" description="Disordered" evidence="2">
    <location>
        <begin position="269"/>
        <end position="297"/>
    </location>
</feature>
<feature type="transmembrane region" description="Helical" evidence="3">
    <location>
        <begin position="2199"/>
        <end position="2222"/>
    </location>
</feature>
<keyword evidence="1" id="KW-0175">Coiled coil</keyword>
<comment type="caution">
    <text evidence="4">The sequence shown here is derived from an EMBL/GenBank/DDBJ whole genome shotgun (WGS) entry which is preliminary data.</text>
</comment>
<keyword evidence="3" id="KW-1133">Transmembrane helix</keyword>
<evidence type="ECO:0000256" key="2">
    <source>
        <dbReference type="SAM" id="MobiDB-lite"/>
    </source>
</evidence>
<feature type="compositionally biased region" description="Basic and acidic residues" evidence="2">
    <location>
        <begin position="282"/>
        <end position="297"/>
    </location>
</feature>
<dbReference type="EMBL" id="SNVJ01000024">
    <property type="protein sequence ID" value="MXP65634.1"/>
    <property type="molecule type" value="Genomic_DNA"/>
</dbReference>
<feature type="region of interest" description="Disordered" evidence="2">
    <location>
        <begin position="670"/>
        <end position="690"/>
    </location>
</feature>
<feature type="region of interest" description="Disordered" evidence="2">
    <location>
        <begin position="1044"/>
        <end position="1067"/>
    </location>
</feature>
<dbReference type="Proteomes" id="UP000460715">
    <property type="component" value="Unassembled WGS sequence"/>
</dbReference>
<keyword evidence="3" id="KW-0472">Membrane</keyword>
<reference evidence="4 5" key="1">
    <citation type="submission" date="2019-03" db="EMBL/GenBank/DDBJ databases">
        <title>Roseomonas sp. a novel Roseomonas species isolated from Sea whip Gorgonian.</title>
        <authorList>
            <person name="Li F."/>
            <person name="Pan X."/>
            <person name="Huang S."/>
            <person name="Li Z."/>
            <person name="Meng B."/>
        </authorList>
    </citation>
    <scope>NUCLEOTIDE SEQUENCE [LARGE SCALE GENOMIC DNA]</scope>
    <source>
        <strain evidence="4 5">M0104</strain>
    </source>
</reference>
<evidence type="ECO:0000256" key="3">
    <source>
        <dbReference type="SAM" id="Phobius"/>
    </source>
</evidence>
<feature type="region of interest" description="Disordered" evidence="2">
    <location>
        <begin position="571"/>
        <end position="595"/>
    </location>
</feature>